<gene>
    <name evidence="2" type="ORF">C8F04DRAFT_1195217</name>
</gene>
<comment type="caution">
    <text evidence="2">The sequence shown here is derived from an EMBL/GenBank/DDBJ whole genome shotgun (WGS) entry which is preliminary data.</text>
</comment>
<proteinExistence type="predicted"/>
<accession>A0AAD6S6S5</accession>
<feature type="chain" id="PRO_5042183169" evidence="1">
    <location>
        <begin position="19"/>
        <end position="197"/>
    </location>
</feature>
<dbReference type="AlphaFoldDB" id="A0AAD6S6S5"/>
<protein>
    <submittedName>
        <fullName evidence="2">Uncharacterized protein</fullName>
    </submittedName>
</protein>
<keyword evidence="3" id="KW-1185">Reference proteome</keyword>
<dbReference type="EMBL" id="JARJCM010000226">
    <property type="protein sequence ID" value="KAJ7021662.1"/>
    <property type="molecule type" value="Genomic_DNA"/>
</dbReference>
<reference evidence="2" key="1">
    <citation type="submission" date="2023-03" db="EMBL/GenBank/DDBJ databases">
        <title>Massive genome expansion in bonnet fungi (Mycena s.s.) driven by repeated elements and novel gene families across ecological guilds.</title>
        <authorList>
            <consortium name="Lawrence Berkeley National Laboratory"/>
            <person name="Harder C.B."/>
            <person name="Miyauchi S."/>
            <person name="Viragh M."/>
            <person name="Kuo A."/>
            <person name="Thoen E."/>
            <person name="Andreopoulos B."/>
            <person name="Lu D."/>
            <person name="Skrede I."/>
            <person name="Drula E."/>
            <person name="Henrissat B."/>
            <person name="Morin E."/>
            <person name="Kohler A."/>
            <person name="Barry K."/>
            <person name="LaButti K."/>
            <person name="Morin E."/>
            <person name="Salamov A."/>
            <person name="Lipzen A."/>
            <person name="Mereny Z."/>
            <person name="Hegedus B."/>
            <person name="Baldrian P."/>
            <person name="Stursova M."/>
            <person name="Weitz H."/>
            <person name="Taylor A."/>
            <person name="Grigoriev I.V."/>
            <person name="Nagy L.G."/>
            <person name="Martin F."/>
            <person name="Kauserud H."/>
        </authorList>
    </citation>
    <scope>NUCLEOTIDE SEQUENCE</scope>
    <source>
        <strain evidence="2">CBHHK200</strain>
    </source>
</reference>
<name>A0AAD6S6S5_9AGAR</name>
<organism evidence="2 3">
    <name type="scientific">Mycena alexandri</name>
    <dbReference type="NCBI Taxonomy" id="1745969"/>
    <lineage>
        <taxon>Eukaryota</taxon>
        <taxon>Fungi</taxon>
        <taxon>Dikarya</taxon>
        <taxon>Basidiomycota</taxon>
        <taxon>Agaricomycotina</taxon>
        <taxon>Agaricomycetes</taxon>
        <taxon>Agaricomycetidae</taxon>
        <taxon>Agaricales</taxon>
        <taxon>Marasmiineae</taxon>
        <taxon>Mycenaceae</taxon>
        <taxon>Mycena</taxon>
    </lineage>
</organism>
<evidence type="ECO:0000313" key="3">
    <source>
        <dbReference type="Proteomes" id="UP001218188"/>
    </source>
</evidence>
<evidence type="ECO:0000313" key="2">
    <source>
        <dbReference type="EMBL" id="KAJ7021662.1"/>
    </source>
</evidence>
<keyword evidence="1" id="KW-0732">Signal</keyword>
<dbReference type="Proteomes" id="UP001218188">
    <property type="component" value="Unassembled WGS sequence"/>
</dbReference>
<feature type="signal peptide" evidence="1">
    <location>
        <begin position="1"/>
        <end position="18"/>
    </location>
</feature>
<sequence>MSTNVLALALEALTLVGAAPSFQTPMVSCNVNFKTTASLLSSTLISSHSMNTQVADVGAAVKAFDEITPGSTELSTKRYRARFVVIPRGNLPTLLLFAKIRVLLQLQKVFRLFDQDQIICDQNEAAQYIISAVYEDANLFTLFLTQFHIDWDRGWKPVLVLRPNVQLHPQVEGPGEEWMFINSDGDFKPVHKISFEF</sequence>
<evidence type="ECO:0000256" key="1">
    <source>
        <dbReference type="SAM" id="SignalP"/>
    </source>
</evidence>